<accession>A0A811L657</accession>
<dbReference type="AlphaFoldDB" id="A0A811L657"/>
<organism evidence="2 3">
    <name type="scientific">Bursaphelenchus okinawaensis</name>
    <dbReference type="NCBI Taxonomy" id="465554"/>
    <lineage>
        <taxon>Eukaryota</taxon>
        <taxon>Metazoa</taxon>
        <taxon>Ecdysozoa</taxon>
        <taxon>Nematoda</taxon>
        <taxon>Chromadorea</taxon>
        <taxon>Rhabditida</taxon>
        <taxon>Tylenchina</taxon>
        <taxon>Tylenchomorpha</taxon>
        <taxon>Aphelenchoidea</taxon>
        <taxon>Aphelenchoididae</taxon>
        <taxon>Bursaphelenchus</taxon>
    </lineage>
</organism>
<protein>
    <submittedName>
        <fullName evidence="2">Uncharacterized protein</fullName>
    </submittedName>
</protein>
<dbReference type="Proteomes" id="UP000614601">
    <property type="component" value="Unassembled WGS sequence"/>
</dbReference>
<evidence type="ECO:0000313" key="2">
    <source>
        <dbReference type="EMBL" id="CAD5223762.1"/>
    </source>
</evidence>
<dbReference type="EMBL" id="CAJFCW020000005">
    <property type="protein sequence ID" value="CAG9118716.1"/>
    <property type="molecule type" value="Genomic_DNA"/>
</dbReference>
<gene>
    <name evidence="2" type="ORF">BOKJ2_LOCUS10532</name>
</gene>
<dbReference type="EMBL" id="CAJFDH010000005">
    <property type="protein sequence ID" value="CAD5223762.1"/>
    <property type="molecule type" value="Genomic_DNA"/>
</dbReference>
<feature type="signal peptide" evidence="1">
    <location>
        <begin position="1"/>
        <end position="15"/>
    </location>
</feature>
<keyword evidence="1" id="KW-0732">Signal</keyword>
<comment type="caution">
    <text evidence="2">The sequence shown here is derived from an EMBL/GenBank/DDBJ whole genome shotgun (WGS) entry which is preliminary data.</text>
</comment>
<keyword evidence="3" id="KW-1185">Reference proteome</keyword>
<dbReference type="Proteomes" id="UP000783686">
    <property type="component" value="Unassembled WGS sequence"/>
</dbReference>
<name>A0A811L657_9BILA</name>
<proteinExistence type="predicted"/>
<reference evidence="2" key="1">
    <citation type="submission" date="2020-09" db="EMBL/GenBank/DDBJ databases">
        <authorList>
            <person name="Kikuchi T."/>
        </authorList>
    </citation>
    <scope>NUCLEOTIDE SEQUENCE</scope>
    <source>
        <strain evidence="2">SH1</strain>
    </source>
</reference>
<evidence type="ECO:0000256" key="1">
    <source>
        <dbReference type="SAM" id="SignalP"/>
    </source>
</evidence>
<feature type="chain" id="PRO_5036221286" evidence="1">
    <location>
        <begin position="16"/>
        <end position="298"/>
    </location>
</feature>
<sequence length="298" mass="31432">MKCVLFVTFLALALAQETLSLATVTTSQPQESSLEALTEILNDLLERLGLPTVNPESITLPNVDATTAGRKKRDLSGLTGLPTGEPSVTELVDLLNQLLEALNLPTVNPESVTVSDVTTAGRKKRDVVSEVTDTTAAGRKKRAVDVTGLPTGEPAVTELVDLLNQLLEALSLPTISPESVTVPDATTAGRKKRDVLAGITGLPTGEPSVTELVEFLNAILEALNLPTVNPEAVTDVTTVGRAKRDVDSGSSDSSSSESSSNIFEELIQKIKDFFEGLGDETSTVAISRATRVPVTIES</sequence>
<evidence type="ECO:0000313" key="3">
    <source>
        <dbReference type="Proteomes" id="UP000614601"/>
    </source>
</evidence>